<reference evidence="1" key="2">
    <citation type="submission" date="2013-04" db="UniProtKB">
        <authorList>
            <consortium name="EnsemblPlants"/>
        </authorList>
    </citation>
    <scope>IDENTIFICATION</scope>
</reference>
<dbReference type="AlphaFoldDB" id="J3L182"/>
<dbReference type="EnsemblPlants" id="OB01G29880.1">
    <property type="protein sequence ID" value="OB01G29880.1"/>
    <property type="gene ID" value="OB01G29880"/>
</dbReference>
<name>J3L182_ORYBR</name>
<evidence type="ECO:0000313" key="1">
    <source>
        <dbReference type="EnsemblPlants" id="OB01G29880.1"/>
    </source>
</evidence>
<protein>
    <submittedName>
        <fullName evidence="1">Uncharacterized protein</fullName>
    </submittedName>
</protein>
<evidence type="ECO:0000313" key="2">
    <source>
        <dbReference type="Proteomes" id="UP000006038"/>
    </source>
</evidence>
<sequence length="105" mass="12018">MKGEKNEPADSSRWPLISQQREIKTCDINLVLRNTRRKKKEKEEEAEHVHVGFLLQPIKISDLIGEAIDGMRVIENWIDADTLANSSSTMIDLQQGNFLMILTIL</sequence>
<organism evidence="1">
    <name type="scientific">Oryza brachyantha</name>
    <name type="common">malo sina</name>
    <dbReference type="NCBI Taxonomy" id="4533"/>
    <lineage>
        <taxon>Eukaryota</taxon>
        <taxon>Viridiplantae</taxon>
        <taxon>Streptophyta</taxon>
        <taxon>Embryophyta</taxon>
        <taxon>Tracheophyta</taxon>
        <taxon>Spermatophyta</taxon>
        <taxon>Magnoliopsida</taxon>
        <taxon>Liliopsida</taxon>
        <taxon>Poales</taxon>
        <taxon>Poaceae</taxon>
        <taxon>BOP clade</taxon>
        <taxon>Oryzoideae</taxon>
        <taxon>Oryzeae</taxon>
        <taxon>Oryzinae</taxon>
        <taxon>Oryza</taxon>
    </lineage>
</organism>
<reference evidence="1" key="1">
    <citation type="journal article" date="2013" name="Nat. Commun.">
        <title>Whole-genome sequencing of Oryza brachyantha reveals mechanisms underlying Oryza genome evolution.</title>
        <authorList>
            <person name="Chen J."/>
            <person name="Huang Q."/>
            <person name="Gao D."/>
            <person name="Wang J."/>
            <person name="Lang Y."/>
            <person name="Liu T."/>
            <person name="Li B."/>
            <person name="Bai Z."/>
            <person name="Luis Goicoechea J."/>
            <person name="Liang C."/>
            <person name="Chen C."/>
            <person name="Zhang W."/>
            <person name="Sun S."/>
            <person name="Liao Y."/>
            <person name="Zhang X."/>
            <person name="Yang L."/>
            <person name="Song C."/>
            <person name="Wang M."/>
            <person name="Shi J."/>
            <person name="Liu G."/>
            <person name="Liu J."/>
            <person name="Zhou H."/>
            <person name="Zhou W."/>
            <person name="Yu Q."/>
            <person name="An N."/>
            <person name="Chen Y."/>
            <person name="Cai Q."/>
            <person name="Wang B."/>
            <person name="Liu B."/>
            <person name="Min J."/>
            <person name="Huang Y."/>
            <person name="Wu H."/>
            <person name="Li Z."/>
            <person name="Zhang Y."/>
            <person name="Yin Y."/>
            <person name="Song W."/>
            <person name="Jiang J."/>
            <person name="Jackson S.A."/>
            <person name="Wing R.A."/>
            <person name="Wang J."/>
            <person name="Chen M."/>
        </authorList>
    </citation>
    <scope>NUCLEOTIDE SEQUENCE [LARGE SCALE GENOMIC DNA]</scope>
    <source>
        <strain evidence="1">cv. IRGC 101232</strain>
    </source>
</reference>
<accession>J3L182</accession>
<dbReference type="Gramene" id="OB01G29880.1">
    <property type="protein sequence ID" value="OB01G29880.1"/>
    <property type="gene ID" value="OB01G29880"/>
</dbReference>
<dbReference type="Proteomes" id="UP000006038">
    <property type="component" value="Chromosome 1"/>
</dbReference>
<keyword evidence="2" id="KW-1185">Reference proteome</keyword>
<dbReference type="HOGENOM" id="CLU_2240724_0_0_1"/>
<proteinExistence type="predicted"/>